<evidence type="ECO:0000313" key="1">
    <source>
        <dbReference type="EMBL" id="GLC29055.1"/>
    </source>
</evidence>
<dbReference type="EMBL" id="BRXR01000001">
    <property type="protein sequence ID" value="GLC29055.1"/>
    <property type="molecule type" value="Genomic_DNA"/>
</dbReference>
<keyword evidence="2" id="KW-1185">Reference proteome</keyword>
<proteinExistence type="predicted"/>
<name>A0ABQ5N1G5_9CLOT</name>
<evidence type="ECO:0000313" key="2">
    <source>
        <dbReference type="Proteomes" id="UP001208567"/>
    </source>
</evidence>
<gene>
    <name evidence="1" type="ORF">bsdE14_04650</name>
</gene>
<dbReference type="Proteomes" id="UP001208567">
    <property type="component" value="Unassembled WGS sequence"/>
</dbReference>
<reference evidence="1 2" key="1">
    <citation type="journal article" date="2024" name="Int. J. Syst. Evol. Microbiol.">
        <title>Clostridium omnivorum sp. nov., isolated from anoxic soil under the treatment of reductive soil disinfestation.</title>
        <authorList>
            <person name="Ueki A."/>
            <person name="Tonouchi A."/>
            <person name="Kaku N."/>
            <person name="Honma S."/>
            <person name="Ueki K."/>
        </authorList>
    </citation>
    <scope>NUCLEOTIDE SEQUENCE [LARGE SCALE GENOMIC DNA]</scope>
    <source>
        <strain evidence="1 2">E14</strain>
    </source>
</reference>
<dbReference type="RefSeq" id="WP_264848333.1">
    <property type="nucleotide sequence ID" value="NZ_BRXR01000001.1"/>
</dbReference>
<protein>
    <submittedName>
        <fullName evidence="1">Uncharacterized protein</fullName>
    </submittedName>
</protein>
<accession>A0ABQ5N1G5</accession>
<sequence length="165" mass="19171">MKIVFLKVTLKAAFTENQLVKGGWQAKDPGKLYTRSKGIYRFNYIVKTFGKIKVSELHAVLDSEETILNYNNLSEFTFEDCWSILWNKSYTPNSVEIIMKKNLFDYLINLGWKPSVLGVIDYLQEDNELSYYYPAPEGEELYKLVDDNPCDVLSYISKLRALNII</sequence>
<organism evidence="1 2">
    <name type="scientific">Clostridium omnivorum</name>
    <dbReference type="NCBI Taxonomy" id="1604902"/>
    <lineage>
        <taxon>Bacteria</taxon>
        <taxon>Bacillati</taxon>
        <taxon>Bacillota</taxon>
        <taxon>Clostridia</taxon>
        <taxon>Eubacteriales</taxon>
        <taxon>Clostridiaceae</taxon>
        <taxon>Clostridium</taxon>
    </lineage>
</organism>
<comment type="caution">
    <text evidence="1">The sequence shown here is derived from an EMBL/GenBank/DDBJ whole genome shotgun (WGS) entry which is preliminary data.</text>
</comment>